<feature type="non-terminal residue" evidence="1">
    <location>
        <position position="76"/>
    </location>
</feature>
<feature type="non-terminal residue" evidence="1">
    <location>
        <position position="1"/>
    </location>
</feature>
<dbReference type="AlphaFoldDB" id="A0A0B7C3M7"/>
<dbReference type="EMBL" id="HACG01052159">
    <property type="protein sequence ID" value="CEK99030.1"/>
    <property type="molecule type" value="Transcribed_RNA"/>
</dbReference>
<proteinExistence type="predicted"/>
<protein>
    <submittedName>
        <fullName evidence="1">Uncharacterized protein</fullName>
    </submittedName>
</protein>
<name>A0A0B7C3M7_9EUPU</name>
<gene>
    <name evidence="1" type="primary">ORF220229</name>
</gene>
<dbReference type="Gene3D" id="1.10.3380.30">
    <property type="match status" value="1"/>
</dbReference>
<evidence type="ECO:0000313" key="1">
    <source>
        <dbReference type="EMBL" id="CEK99030.1"/>
    </source>
</evidence>
<sequence>AALLSLFALESRRKFKAADTKNVTANRAPAEEIEKIRQIFKTYNDKINDLHNEYHCTNDDYIEEICTSTMEIAYLW</sequence>
<accession>A0A0B7C3M7</accession>
<organism evidence="1">
    <name type="scientific">Arion vulgaris</name>
    <dbReference type="NCBI Taxonomy" id="1028688"/>
    <lineage>
        <taxon>Eukaryota</taxon>
        <taxon>Metazoa</taxon>
        <taxon>Spiralia</taxon>
        <taxon>Lophotrochozoa</taxon>
        <taxon>Mollusca</taxon>
        <taxon>Gastropoda</taxon>
        <taxon>Heterobranchia</taxon>
        <taxon>Euthyneura</taxon>
        <taxon>Panpulmonata</taxon>
        <taxon>Eupulmonata</taxon>
        <taxon>Stylommatophora</taxon>
        <taxon>Helicina</taxon>
        <taxon>Arionoidea</taxon>
        <taxon>Arionidae</taxon>
        <taxon>Arion</taxon>
    </lineage>
</organism>
<reference evidence="1" key="1">
    <citation type="submission" date="2014-12" db="EMBL/GenBank/DDBJ databases">
        <title>Insight into the proteome of Arion vulgaris.</title>
        <authorList>
            <person name="Aradska J."/>
            <person name="Bulat T."/>
            <person name="Smidak R."/>
            <person name="Sarate P."/>
            <person name="Gangsoo J."/>
            <person name="Sialana F."/>
            <person name="Bilban M."/>
            <person name="Lubec G."/>
        </authorList>
    </citation>
    <scope>NUCLEOTIDE SEQUENCE</scope>
    <source>
        <tissue evidence="1">Skin</tissue>
    </source>
</reference>